<reference evidence="3" key="1">
    <citation type="journal article" date="2022" name="New Phytol.">
        <title>Evolutionary transition to the ectomycorrhizal habit in the genomes of a hyperdiverse lineage of mushroom-forming fungi.</title>
        <authorList>
            <person name="Looney B."/>
            <person name="Miyauchi S."/>
            <person name="Morin E."/>
            <person name="Drula E."/>
            <person name="Courty P.E."/>
            <person name="Kohler A."/>
            <person name="Kuo A."/>
            <person name="LaButti K."/>
            <person name="Pangilinan J."/>
            <person name="Lipzen A."/>
            <person name="Riley R."/>
            <person name="Andreopoulos W."/>
            <person name="He G."/>
            <person name="Johnson J."/>
            <person name="Nolan M."/>
            <person name="Tritt A."/>
            <person name="Barry K.W."/>
            <person name="Grigoriev I.V."/>
            <person name="Nagy L.G."/>
            <person name="Hibbett D."/>
            <person name="Henrissat B."/>
            <person name="Matheny P.B."/>
            <person name="Labbe J."/>
            <person name="Martin F.M."/>
        </authorList>
    </citation>
    <scope>NUCLEOTIDE SEQUENCE</scope>
    <source>
        <strain evidence="3">BPL690</strain>
    </source>
</reference>
<accession>A0AAD4ME09</accession>
<dbReference type="InterPro" id="IPR050302">
    <property type="entry name" value="Rab_GAP_TBC_domain"/>
</dbReference>
<dbReference type="GO" id="GO:0005096">
    <property type="term" value="F:GTPase activator activity"/>
    <property type="evidence" value="ECO:0007669"/>
    <property type="project" value="TreeGrafter"/>
</dbReference>
<dbReference type="GO" id="GO:0031267">
    <property type="term" value="F:small GTPase binding"/>
    <property type="evidence" value="ECO:0007669"/>
    <property type="project" value="TreeGrafter"/>
</dbReference>
<keyword evidence="4" id="KW-1185">Reference proteome</keyword>
<dbReference type="PANTHER" id="PTHR47219">
    <property type="entry name" value="RAB GTPASE-ACTIVATING PROTEIN 1-LIKE"/>
    <property type="match status" value="1"/>
</dbReference>
<evidence type="ECO:0000259" key="2">
    <source>
        <dbReference type="PROSITE" id="PS50086"/>
    </source>
</evidence>
<dbReference type="SUPFAM" id="SSF47923">
    <property type="entry name" value="Ypt/Rab-GAP domain of gyp1p"/>
    <property type="match status" value="2"/>
</dbReference>
<dbReference type="Gene3D" id="1.10.8.270">
    <property type="entry name" value="putative rabgap domain of human tbc1 domain family member 14 like domains"/>
    <property type="match status" value="1"/>
</dbReference>
<evidence type="ECO:0000256" key="1">
    <source>
        <dbReference type="SAM" id="MobiDB-lite"/>
    </source>
</evidence>
<comment type="caution">
    <text evidence="3">The sequence shown here is derived from an EMBL/GenBank/DDBJ whole genome shotgun (WGS) entry which is preliminary data.</text>
</comment>
<gene>
    <name evidence="3" type="ORF">B0F90DRAFT_1807415</name>
</gene>
<dbReference type="InterPro" id="IPR000195">
    <property type="entry name" value="Rab-GAP-TBC_dom"/>
</dbReference>
<dbReference type="PANTHER" id="PTHR47219:SF15">
    <property type="entry name" value="TBC1 DOMAIN FAMILY MEMBER 12 ISOFORM X1"/>
    <property type="match status" value="1"/>
</dbReference>
<dbReference type="Gene3D" id="1.10.472.80">
    <property type="entry name" value="Ypt/Rab-GAP domain of gyp1p, domain 3"/>
    <property type="match status" value="1"/>
</dbReference>
<feature type="compositionally biased region" description="Low complexity" evidence="1">
    <location>
        <begin position="54"/>
        <end position="76"/>
    </location>
</feature>
<evidence type="ECO:0000313" key="3">
    <source>
        <dbReference type="EMBL" id="KAI0308124.1"/>
    </source>
</evidence>
<feature type="domain" description="Rab-GAP TBC" evidence="2">
    <location>
        <begin position="180"/>
        <end position="373"/>
    </location>
</feature>
<sequence>MVYPDPFQSHPVSTEASLDSPSSLPQSDLPPDTPASGDNSETPSEPSISQKTASTPSLPLPAVSSPTASSSPSRPSSSHKAHKITRSIGPSVFEKVVSKTRPSFLPPKGRDEDQKHLADWEKMMKLSRVAEEKRRKALQERRLERELQIEQSLHIWEKTILQDWKIVHRNVAMRKLWWAGIPTKLRATMWERAVGNSLALSKDTYRICLARAKRALVAGTFPTTSLSLIEQDVRSTLPSLHIFHPDSGPMYEELKDMLYAWVVSRSDEGLGYVQGTARVAAMILLNMPAGPGFIVMKNLLERHCMRSFYGGLSTKDDNFDTLLADGMPKIYFNFKQHQISPSAYLQEWIVPLFLDHLPFEACARLWDVILLEGDAFLYRASLAILAVLEPRLFFPDKQELLELIRGENKAALEVARRDGRPLNGGKYEIYGIDEETLWDRIDGMNDWWKESTWTRLLQRELPDI</sequence>
<dbReference type="Gene3D" id="1.10.10.750">
    <property type="entry name" value="Ypt/Rab-GAP domain of gyp1p, domain 1"/>
    <property type="match status" value="1"/>
</dbReference>
<organism evidence="3 4">
    <name type="scientific">Multifurca ochricompacta</name>
    <dbReference type="NCBI Taxonomy" id="376703"/>
    <lineage>
        <taxon>Eukaryota</taxon>
        <taxon>Fungi</taxon>
        <taxon>Dikarya</taxon>
        <taxon>Basidiomycota</taxon>
        <taxon>Agaricomycotina</taxon>
        <taxon>Agaricomycetes</taxon>
        <taxon>Russulales</taxon>
        <taxon>Russulaceae</taxon>
        <taxon>Multifurca</taxon>
    </lineage>
</organism>
<protein>
    <submittedName>
        <fullName evidence="3">RabGAP/TBC</fullName>
    </submittedName>
</protein>
<dbReference type="PROSITE" id="PS50086">
    <property type="entry name" value="TBC_RABGAP"/>
    <property type="match status" value="1"/>
</dbReference>
<feature type="compositionally biased region" description="Polar residues" evidence="1">
    <location>
        <begin position="36"/>
        <end position="53"/>
    </location>
</feature>
<name>A0AAD4ME09_9AGAM</name>
<dbReference type="AlphaFoldDB" id="A0AAD4ME09"/>
<feature type="compositionally biased region" description="Low complexity" evidence="1">
    <location>
        <begin position="17"/>
        <end position="30"/>
    </location>
</feature>
<feature type="region of interest" description="Disordered" evidence="1">
    <location>
        <begin position="1"/>
        <end position="92"/>
    </location>
</feature>
<proteinExistence type="predicted"/>
<evidence type="ECO:0000313" key="4">
    <source>
        <dbReference type="Proteomes" id="UP001203297"/>
    </source>
</evidence>
<dbReference type="SMART" id="SM00164">
    <property type="entry name" value="TBC"/>
    <property type="match status" value="1"/>
</dbReference>
<dbReference type="Proteomes" id="UP001203297">
    <property type="component" value="Unassembled WGS sequence"/>
</dbReference>
<dbReference type="Pfam" id="PF00566">
    <property type="entry name" value="RabGAP-TBC"/>
    <property type="match status" value="1"/>
</dbReference>
<dbReference type="EMBL" id="WTXG01000001">
    <property type="protein sequence ID" value="KAI0308124.1"/>
    <property type="molecule type" value="Genomic_DNA"/>
</dbReference>
<dbReference type="InterPro" id="IPR035969">
    <property type="entry name" value="Rab-GAP_TBC_sf"/>
</dbReference>